<dbReference type="Proteomes" id="UP000467840">
    <property type="component" value="Chromosome 2"/>
</dbReference>
<dbReference type="GO" id="GO:0016567">
    <property type="term" value="P:protein ubiquitination"/>
    <property type="evidence" value="ECO:0007669"/>
    <property type="project" value="UniProtKB-UniPathway"/>
</dbReference>
<dbReference type="InterPro" id="IPR000225">
    <property type="entry name" value="Armadillo"/>
</dbReference>
<dbReference type="Pfam" id="PF04564">
    <property type="entry name" value="U-box"/>
    <property type="match status" value="1"/>
</dbReference>
<dbReference type="AlphaFoldDB" id="A0A6A6KP22"/>
<protein>
    <recommendedName>
        <fullName evidence="3">RING-type E3 ubiquitin transferase</fullName>
        <ecNumber evidence="3">2.3.2.27</ecNumber>
    </recommendedName>
</protein>
<evidence type="ECO:0000259" key="7">
    <source>
        <dbReference type="PROSITE" id="PS51698"/>
    </source>
</evidence>
<dbReference type="PROSITE" id="PS51698">
    <property type="entry name" value="U_BOX"/>
    <property type="match status" value="1"/>
</dbReference>
<comment type="pathway">
    <text evidence="2">Protein modification; protein ubiquitination.</text>
</comment>
<sequence>MRLMYDPVVIASGQTFERMWIQKWFDDGNNACPKTKVKLPHCSLTPNTAMKHLISRWCEKHGVTIPDPSVQVFHSLDVSSTSITSLGSSMNDLHLPLDISNISFGSLDASYSSDSSRTRFADGSSLMLTRKTEDCLQFQSHASIIETDSEFLTRLSELNWDSQCKMVEDINSYLQYNNQSCYSMSSENFVDPLFRFLKDACEQHDARAQRAGSQLLLAFVSQNRSGLSYLHEDSFNLLVSFLDSEVTEETLAILEVLSGDPYCRTKITAAGALVPVLKILDSQSKEFQERAIKILHNLSSNCDICSQIISLECIPKLVPLINEGRIARYCMVLLKNLCETEKARIAVVETNGFISSVAELLESGSREEQEHAVAVLLSLCSQRPFGSITYLLLYQTRLLHGHVYCVEKQQARLKWLQHYSLQSDSMPHFLGFFDNGDTVHSKRRPGKFLGSSDLEKYDVAALSIEIDHCLPKTSCRQVGIELEEAAKMEDGALMERCNPATKEFVQIREKQSILQQKNLEEVEVQSKVKEKTSTEIQQILGRKITRLERAGLLDEVINYVQSLQGQVEFLSMKLATLAPRQGLNGDNFSGKEQAQPFLDPDSQILHNVGFHQG</sequence>
<dbReference type="Gene3D" id="1.25.10.10">
    <property type="entry name" value="Leucine-rich Repeat Variant"/>
    <property type="match status" value="1"/>
</dbReference>
<dbReference type="SMART" id="SM00504">
    <property type="entry name" value="Ubox"/>
    <property type="match status" value="1"/>
</dbReference>
<dbReference type="EC" id="2.3.2.27" evidence="3"/>
<evidence type="ECO:0000256" key="6">
    <source>
        <dbReference type="ARBA" id="ARBA00022786"/>
    </source>
</evidence>
<accession>A0A6A6KP22</accession>
<feature type="domain" description="U-box" evidence="7">
    <location>
        <begin position="1"/>
        <end position="64"/>
    </location>
</feature>
<dbReference type="EMBL" id="JAAGAX010000015">
    <property type="protein sequence ID" value="KAF2290742.1"/>
    <property type="molecule type" value="Genomic_DNA"/>
</dbReference>
<comment type="caution">
    <text evidence="8">The sequence shown here is derived from an EMBL/GenBank/DDBJ whole genome shotgun (WGS) entry which is preliminary data.</text>
</comment>
<gene>
    <name evidence="8" type="ORF">GH714_015280</name>
</gene>
<proteinExistence type="predicted"/>
<dbReference type="SUPFAM" id="SSF48371">
    <property type="entry name" value="ARM repeat"/>
    <property type="match status" value="1"/>
</dbReference>
<dbReference type="UniPathway" id="UPA00143"/>
<dbReference type="Gene3D" id="3.30.40.10">
    <property type="entry name" value="Zinc/RING finger domain, C3HC4 (zinc finger)"/>
    <property type="match status" value="1"/>
</dbReference>
<dbReference type="InterPro" id="IPR016024">
    <property type="entry name" value="ARM-type_fold"/>
</dbReference>
<keyword evidence="9" id="KW-1185">Reference proteome</keyword>
<dbReference type="SMART" id="SM00185">
    <property type="entry name" value="ARM"/>
    <property type="match status" value="3"/>
</dbReference>
<dbReference type="InterPro" id="IPR003613">
    <property type="entry name" value="Ubox_domain"/>
</dbReference>
<evidence type="ECO:0000313" key="9">
    <source>
        <dbReference type="Proteomes" id="UP000467840"/>
    </source>
</evidence>
<evidence type="ECO:0000313" key="8">
    <source>
        <dbReference type="EMBL" id="KAF2290742.1"/>
    </source>
</evidence>
<keyword evidence="4" id="KW-0808">Transferase</keyword>
<dbReference type="InterPro" id="IPR045210">
    <property type="entry name" value="RING-Ubox_PUB"/>
</dbReference>
<evidence type="ECO:0000256" key="5">
    <source>
        <dbReference type="ARBA" id="ARBA00022737"/>
    </source>
</evidence>
<evidence type="ECO:0000256" key="3">
    <source>
        <dbReference type="ARBA" id="ARBA00012483"/>
    </source>
</evidence>
<dbReference type="PANTHER" id="PTHR23315">
    <property type="entry name" value="U BOX DOMAIN-CONTAINING"/>
    <property type="match status" value="1"/>
</dbReference>
<dbReference type="SUPFAM" id="SSF57850">
    <property type="entry name" value="RING/U-box"/>
    <property type="match status" value="1"/>
</dbReference>
<dbReference type="GO" id="GO:0061630">
    <property type="term" value="F:ubiquitin protein ligase activity"/>
    <property type="evidence" value="ECO:0007669"/>
    <property type="project" value="UniProtKB-EC"/>
</dbReference>
<keyword evidence="5" id="KW-0677">Repeat</keyword>
<dbReference type="InterPro" id="IPR013083">
    <property type="entry name" value="Znf_RING/FYVE/PHD"/>
</dbReference>
<evidence type="ECO:0000256" key="1">
    <source>
        <dbReference type="ARBA" id="ARBA00000900"/>
    </source>
</evidence>
<organism evidence="8 9">
    <name type="scientific">Hevea brasiliensis</name>
    <name type="common">Para rubber tree</name>
    <name type="synonym">Siphonia brasiliensis</name>
    <dbReference type="NCBI Taxonomy" id="3981"/>
    <lineage>
        <taxon>Eukaryota</taxon>
        <taxon>Viridiplantae</taxon>
        <taxon>Streptophyta</taxon>
        <taxon>Embryophyta</taxon>
        <taxon>Tracheophyta</taxon>
        <taxon>Spermatophyta</taxon>
        <taxon>Magnoliopsida</taxon>
        <taxon>eudicotyledons</taxon>
        <taxon>Gunneridae</taxon>
        <taxon>Pentapetalae</taxon>
        <taxon>rosids</taxon>
        <taxon>fabids</taxon>
        <taxon>Malpighiales</taxon>
        <taxon>Euphorbiaceae</taxon>
        <taxon>Crotonoideae</taxon>
        <taxon>Micrandreae</taxon>
        <taxon>Hevea</taxon>
    </lineage>
</organism>
<evidence type="ECO:0000256" key="4">
    <source>
        <dbReference type="ARBA" id="ARBA00022679"/>
    </source>
</evidence>
<dbReference type="InterPro" id="IPR011989">
    <property type="entry name" value="ARM-like"/>
</dbReference>
<dbReference type="PANTHER" id="PTHR23315:SF240">
    <property type="entry name" value="U-BOX DOMAIN-CONTAINING PROTEIN 5"/>
    <property type="match status" value="1"/>
</dbReference>
<name>A0A6A6KP22_HEVBR</name>
<reference evidence="8 9" key="1">
    <citation type="journal article" date="2020" name="Mol. Plant">
        <title>The Chromosome-Based Rubber Tree Genome Provides New Insights into Spurge Genome Evolution and Rubber Biosynthesis.</title>
        <authorList>
            <person name="Liu J."/>
            <person name="Shi C."/>
            <person name="Shi C.C."/>
            <person name="Li W."/>
            <person name="Zhang Q.J."/>
            <person name="Zhang Y."/>
            <person name="Li K."/>
            <person name="Lu H.F."/>
            <person name="Shi C."/>
            <person name="Zhu S.T."/>
            <person name="Xiao Z.Y."/>
            <person name="Nan H."/>
            <person name="Yue Y."/>
            <person name="Zhu X.G."/>
            <person name="Wu Y."/>
            <person name="Hong X.N."/>
            <person name="Fan G.Y."/>
            <person name="Tong Y."/>
            <person name="Zhang D."/>
            <person name="Mao C.L."/>
            <person name="Liu Y.L."/>
            <person name="Hao S.J."/>
            <person name="Liu W.Q."/>
            <person name="Lv M.Q."/>
            <person name="Zhang H.B."/>
            <person name="Liu Y."/>
            <person name="Hu-Tang G.R."/>
            <person name="Wang J.P."/>
            <person name="Wang J.H."/>
            <person name="Sun Y.H."/>
            <person name="Ni S.B."/>
            <person name="Chen W.B."/>
            <person name="Zhang X.C."/>
            <person name="Jiao Y.N."/>
            <person name="Eichler E.E."/>
            <person name="Li G.H."/>
            <person name="Liu X."/>
            <person name="Gao L.Z."/>
        </authorList>
    </citation>
    <scope>NUCLEOTIDE SEQUENCE [LARGE SCALE GENOMIC DNA]</scope>
    <source>
        <strain evidence="9">cv. GT1</strain>
        <tissue evidence="8">Leaf</tissue>
    </source>
</reference>
<dbReference type="CDD" id="cd16664">
    <property type="entry name" value="RING-Ubox_PUB"/>
    <property type="match status" value="1"/>
</dbReference>
<comment type="catalytic activity">
    <reaction evidence="1">
        <text>S-ubiquitinyl-[E2 ubiquitin-conjugating enzyme]-L-cysteine + [acceptor protein]-L-lysine = [E2 ubiquitin-conjugating enzyme]-L-cysteine + N(6)-ubiquitinyl-[acceptor protein]-L-lysine.</text>
        <dbReference type="EC" id="2.3.2.27"/>
    </reaction>
</comment>
<keyword evidence="6" id="KW-0833">Ubl conjugation pathway</keyword>
<evidence type="ECO:0000256" key="2">
    <source>
        <dbReference type="ARBA" id="ARBA00004906"/>
    </source>
</evidence>